<comment type="caution">
    <text evidence="3">The sequence shown here is derived from an EMBL/GenBank/DDBJ whole genome shotgun (WGS) entry which is preliminary data.</text>
</comment>
<feature type="compositionally biased region" description="Low complexity" evidence="1">
    <location>
        <begin position="506"/>
        <end position="518"/>
    </location>
</feature>
<feature type="compositionally biased region" description="Low complexity" evidence="1">
    <location>
        <begin position="630"/>
        <end position="639"/>
    </location>
</feature>
<feature type="compositionally biased region" description="Pro residues" evidence="1">
    <location>
        <begin position="588"/>
        <end position="629"/>
    </location>
</feature>
<evidence type="ECO:0000313" key="3">
    <source>
        <dbReference type="EMBL" id="KAK0743904.1"/>
    </source>
</evidence>
<keyword evidence="4" id="KW-1185">Reference proteome</keyword>
<keyword evidence="2" id="KW-0472">Membrane</keyword>
<protein>
    <submittedName>
        <fullName evidence="3">Uncharacterized protein</fullName>
    </submittedName>
</protein>
<keyword evidence="2" id="KW-1133">Transmembrane helix</keyword>
<dbReference type="AlphaFoldDB" id="A0AA40EQZ9"/>
<feature type="transmembrane region" description="Helical" evidence="2">
    <location>
        <begin position="130"/>
        <end position="149"/>
    </location>
</feature>
<proteinExistence type="predicted"/>
<feature type="transmembrane region" description="Helical" evidence="2">
    <location>
        <begin position="169"/>
        <end position="193"/>
    </location>
</feature>
<evidence type="ECO:0000256" key="2">
    <source>
        <dbReference type="SAM" id="Phobius"/>
    </source>
</evidence>
<evidence type="ECO:0000256" key="1">
    <source>
        <dbReference type="SAM" id="MobiDB-lite"/>
    </source>
</evidence>
<gene>
    <name evidence="3" type="ORF">B0T18DRAFT_431087</name>
</gene>
<feature type="transmembrane region" description="Helical" evidence="2">
    <location>
        <begin position="61"/>
        <end position="83"/>
    </location>
</feature>
<sequence>MDKVKSEADSFDKADAFEKATRADSFASAITAVDPDADPEAADPVAEAKKKKTRRRCRPRFNLAITVHILSISITCTLLAVYIRDLTWNPSPNEINALLIAAKAHELLIQASLATILLHRIRVCLRGSHGVPLGFLSAPFALNSVYYLFSKQFWKAATRSKSKERGDITTRVLVVGIIFLALAAGPSAGILMLPKLGWWKVTDLEGIGKMSEEMGNLILIRPGVPGSNVSSVEGNDTAVSMEEFYPQELAFDQVDGPCSSPSRTADSACPGTAASQILGKLPLITAPKLPNKYNFNLTINGAQHQRDITVGWAGNGGKSAVVYATSPMDMIARELQLLGDRVWPDPLRGIKIVLDSMQFSVRQAQVATVNDQPVYRNAVYGSERLWQQPALAVQCLPCRGSETHYLVDEPLHAPFSSLAPAPGSPFSLPKGDFLSQFPGEPSPLLVLSTPHPSLSTALLWASPDSRTPSTLCLVLAKWTKASVSISKPNDRTAATDWSTDPSRVFLSKPSDSDTTSSPITLSPSFSLAALNAIPSTNNTINKNNTTTPLPTLCPPSTPGRCLPIALSLLLTDALSRHLNTASLSTCTTPPPPTPSPSSPPSPAPPATTRPSPSKPTPPSSPTSPSPPPTSRGNTPTGSTAEHGVRKRTYGVGMTRDGGGWDEVGELVAVALRRNRSENGTNVST</sequence>
<dbReference type="Proteomes" id="UP001172155">
    <property type="component" value="Unassembled WGS sequence"/>
</dbReference>
<feature type="region of interest" description="Disordered" evidence="1">
    <location>
        <begin position="582"/>
        <end position="660"/>
    </location>
</feature>
<accession>A0AA40EQZ9</accession>
<reference evidence="3" key="1">
    <citation type="submission" date="2023-06" db="EMBL/GenBank/DDBJ databases">
        <title>Genome-scale phylogeny and comparative genomics of the fungal order Sordariales.</title>
        <authorList>
            <consortium name="Lawrence Berkeley National Laboratory"/>
            <person name="Hensen N."/>
            <person name="Bonometti L."/>
            <person name="Westerberg I."/>
            <person name="Brannstrom I.O."/>
            <person name="Guillou S."/>
            <person name="Cros-Aarteil S."/>
            <person name="Calhoun S."/>
            <person name="Haridas S."/>
            <person name="Kuo A."/>
            <person name="Mondo S."/>
            <person name="Pangilinan J."/>
            <person name="Riley R."/>
            <person name="LaButti K."/>
            <person name="Andreopoulos B."/>
            <person name="Lipzen A."/>
            <person name="Chen C."/>
            <person name="Yanf M."/>
            <person name="Daum C."/>
            <person name="Ng V."/>
            <person name="Clum A."/>
            <person name="Steindorff A."/>
            <person name="Ohm R."/>
            <person name="Martin F."/>
            <person name="Silar P."/>
            <person name="Natvig D."/>
            <person name="Lalanne C."/>
            <person name="Gautier V."/>
            <person name="Ament-velasquez S.L."/>
            <person name="Kruys A."/>
            <person name="Hutchinson M.I."/>
            <person name="Powell A.J."/>
            <person name="Barry K."/>
            <person name="Miller A.N."/>
            <person name="Grigoriev I.V."/>
            <person name="Debuchy R."/>
            <person name="Gladieux P."/>
            <person name="Thoren M.H."/>
            <person name="Johannesson H."/>
        </authorList>
    </citation>
    <scope>NUCLEOTIDE SEQUENCE</scope>
    <source>
        <strain evidence="3">SMH3187-1</strain>
    </source>
</reference>
<feature type="region of interest" description="Disordered" evidence="1">
    <location>
        <begin position="489"/>
        <end position="518"/>
    </location>
</feature>
<name>A0AA40EQZ9_9PEZI</name>
<evidence type="ECO:0000313" key="4">
    <source>
        <dbReference type="Proteomes" id="UP001172155"/>
    </source>
</evidence>
<dbReference type="EMBL" id="JAUKUD010000005">
    <property type="protein sequence ID" value="KAK0743904.1"/>
    <property type="molecule type" value="Genomic_DNA"/>
</dbReference>
<organism evidence="3 4">
    <name type="scientific">Schizothecium vesticola</name>
    <dbReference type="NCBI Taxonomy" id="314040"/>
    <lineage>
        <taxon>Eukaryota</taxon>
        <taxon>Fungi</taxon>
        <taxon>Dikarya</taxon>
        <taxon>Ascomycota</taxon>
        <taxon>Pezizomycotina</taxon>
        <taxon>Sordariomycetes</taxon>
        <taxon>Sordariomycetidae</taxon>
        <taxon>Sordariales</taxon>
        <taxon>Schizotheciaceae</taxon>
        <taxon>Schizothecium</taxon>
    </lineage>
</organism>
<keyword evidence="2" id="KW-0812">Transmembrane</keyword>